<dbReference type="Pfam" id="PF01548">
    <property type="entry name" value="DEDD_Tnp_IS110"/>
    <property type="match status" value="1"/>
</dbReference>
<dbReference type="Proteomes" id="UP000744769">
    <property type="component" value="Unassembled WGS sequence"/>
</dbReference>
<dbReference type="RefSeq" id="WP_166198793.1">
    <property type="nucleotide sequence ID" value="NZ_JAAOIV010000021.1"/>
</dbReference>
<protein>
    <submittedName>
        <fullName evidence="3">IS110 family transposase</fullName>
    </submittedName>
</protein>
<dbReference type="NCBIfam" id="NF033542">
    <property type="entry name" value="transpos_IS110"/>
    <property type="match status" value="1"/>
</dbReference>
<feature type="domain" description="Transposase IS116/IS110/IS902 C-terminal" evidence="2">
    <location>
        <begin position="235"/>
        <end position="314"/>
    </location>
</feature>
<feature type="domain" description="Transposase IS110-like N-terminal" evidence="1">
    <location>
        <begin position="12"/>
        <end position="165"/>
    </location>
</feature>
<gene>
    <name evidence="3" type="ORF">G9U51_16985</name>
</gene>
<dbReference type="InterPro" id="IPR003346">
    <property type="entry name" value="Transposase_20"/>
</dbReference>
<dbReference type="AlphaFoldDB" id="A0A967B559"/>
<evidence type="ECO:0000259" key="2">
    <source>
        <dbReference type="Pfam" id="PF02371"/>
    </source>
</evidence>
<reference evidence="3" key="1">
    <citation type="submission" date="2020-03" db="EMBL/GenBank/DDBJ databases">
        <title>Draft sequencing of Calidifontibacter sp. DB0510.</title>
        <authorList>
            <person name="Kim D.-U."/>
        </authorList>
    </citation>
    <scope>NUCLEOTIDE SEQUENCE</scope>
    <source>
        <strain evidence="3">DB0510</strain>
    </source>
</reference>
<evidence type="ECO:0000259" key="1">
    <source>
        <dbReference type="Pfam" id="PF01548"/>
    </source>
</evidence>
<proteinExistence type="predicted"/>
<dbReference type="PANTHER" id="PTHR33055">
    <property type="entry name" value="TRANSPOSASE FOR INSERTION SEQUENCE ELEMENT IS1111A"/>
    <property type="match status" value="1"/>
</dbReference>
<keyword evidence="4" id="KW-1185">Reference proteome</keyword>
<dbReference type="InterPro" id="IPR002525">
    <property type="entry name" value="Transp_IS110-like_N"/>
</dbReference>
<dbReference type="Pfam" id="PF02371">
    <property type="entry name" value="Transposase_20"/>
    <property type="match status" value="1"/>
</dbReference>
<dbReference type="GO" id="GO:0006313">
    <property type="term" value="P:DNA transposition"/>
    <property type="evidence" value="ECO:0007669"/>
    <property type="project" value="InterPro"/>
</dbReference>
<sequence>MTIVADTYTYVVGVDTHAATHHFAVIHAATGAVIDDRAFPTTPAGLARALTWISDRAGGQVERTLISAEGTGSYGAPLAQLLHEAGYRVVEAPTPARARIRGRGKSDQADAITAARAITGMDLNTLRDRRSGGIRAALQALLARREELNDRHTTAINMLTSLLRTHALGVDARTALSAAQIHQIAHWRTRHEDRAQAILRRLAREYAREIQALATQRRANATQIHQIVTAQAPELLDLYGVGPINAAIILTVWSHPGRIRSAAAMNSIAGVAPIPIQSGNTHKVRLNRGGDRRLNKAIASIVLTRCRTPESKAYIARRVAEGKTPQEAKRCLRAYLTRKIYRVLTAAHPTPPQPDLTAA</sequence>
<dbReference type="EMBL" id="JAAOIV010000021">
    <property type="protein sequence ID" value="NHN57460.1"/>
    <property type="molecule type" value="Genomic_DNA"/>
</dbReference>
<dbReference type="PANTHER" id="PTHR33055:SF16">
    <property type="entry name" value="TRANSPOSASE FOR INSERTION SEQUENCE ELEMENT IS1547"/>
    <property type="match status" value="1"/>
</dbReference>
<comment type="caution">
    <text evidence="3">The sequence shown here is derived from an EMBL/GenBank/DDBJ whole genome shotgun (WGS) entry which is preliminary data.</text>
</comment>
<dbReference type="GO" id="GO:0003677">
    <property type="term" value="F:DNA binding"/>
    <property type="evidence" value="ECO:0007669"/>
    <property type="project" value="InterPro"/>
</dbReference>
<organism evidence="3 4">
    <name type="scientific">Metallococcus carri</name>
    <dbReference type="NCBI Taxonomy" id="1656884"/>
    <lineage>
        <taxon>Bacteria</taxon>
        <taxon>Bacillati</taxon>
        <taxon>Actinomycetota</taxon>
        <taxon>Actinomycetes</taxon>
        <taxon>Micrococcales</taxon>
        <taxon>Dermacoccaceae</taxon>
        <taxon>Metallococcus</taxon>
    </lineage>
</organism>
<dbReference type="InterPro" id="IPR047650">
    <property type="entry name" value="Transpos_IS110"/>
</dbReference>
<name>A0A967B559_9MICO</name>
<accession>A0A967B559</accession>
<evidence type="ECO:0000313" key="4">
    <source>
        <dbReference type="Proteomes" id="UP000744769"/>
    </source>
</evidence>
<dbReference type="GO" id="GO:0004803">
    <property type="term" value="F:transposase activity"/>
    <property type="evidence" value="ECO:0007669"/>
    <property type="project" value="InterPro"/>
</dbReference>
<evidence type="ECO:0000313" key="3">
    <source>
        <dbReference type="EMBL" id="NHN57460.1"/>
    </source>
</evidence>